<dbReference type="Gene3D" id="3.40.50.1240">
    <property type="entry name" value="Phosphoglycerate mutase-like"/>
    <property type="match status" value="2"/>
</dbReference>
<dbReference type="PANTHER" id="PTHR11567:SF135">
    <property type="entry name" value="GLUCOSE-1-PHOSPHATASE"/>
    <property type="match status" value="1"/>
</dbReference>
<keyword evidence="2" id="KW-0732">Signal</keyword>
<name>A0A0U1HN12_YERRO</name>
<gene>
    <name evidence="3" type="primary">agp_1</name>
    <name evidence="3" type="ORF">ERS008555_00247</name>
</gene>
<dbReference type="GO" id="GO:0030288">
    <property type="term" value="C:outer membrane-bounded periplasmic space"/>
    <property type="evidence" value="ECO:0007669"/>
    <property type="project" value="TreeGrafter"/>
</dbReference>
<dbReference type="AlphaFoldDB" id="A0A0U1HN12"/>
<evidence type="ECO:0000313" key="3">
    <source>
        <dbReference type="EMBL" id="CQI87923.1"/>
    </source>
</evidence>
<dbReference type="InterPro" id="IPR029033">
    <property type="entry name" value="His_PPase_superfam"/>
</dbReference>
<dbReference type="CDD" id="cd07061">
    <property type="entry name" value="HP_HAP_like"/>
    <property type="match status" value="1"/>
</dbReference>
<dbReference type="PROSITE" id="PS00778">
    <property type="entry name" value="HIS_ACID_PHOSPHAT_2"/>
    <property type="match status" value="1"/>
</dbReference>
<dbReference type="PANTHER" id="PTHR11567">
    <property type="entry name" value="ACID PHOSPHATASE-RELATED"/>
    <property type="match status" value="1"/>
</dbReference>
<dbReference type="RefSeq" id="WP_050534483.1">
    <property type="nucleotide sequence ID" value="NZ_CTKE01000001.1"/>
</dbReference>
<feature type="chain" id="PRO_5006709166" evidence="2">
    <location>
        <begin position="26"/>
        <end position="439"/>
    </location>
</feature>
<evidence type="ECO:0000313" key="4">
    <source>
        <dbReference type="Proteomes" id="UP000042054"/>
    </source>
</evidence>
<dbReference type="STRING" id="29485.CH64_1076"/>
<dbReference type="Pfam" id="PF00328">
    <property type="entry name" value="His_Phos_2"/>
    <property type="match status" value="2"/>
</dbReference>
<proteinExistence type="inferred from homology"/>
<dbReference type="EMBL" id="CTKE01000001">
    <property type="protein sequence ID" value="CQI87923.1"/>
    <property type="molecule type" value="Genomic_DNA"/>
</dbReference>
<dbReference type="OrthoDB" id="395886at2"/>
<dbReference type="PROSITE" id="PS00616">
    <property type="entry name" value="HIS_ACID_PHOSPHAT_1"/>
    <property type="match status" value="1"/>
</dbReference>
<dbReference type="InterPro" id="IPR000560">
    <property type="entry name" value="His_Pase_clade-2"/>
</dbReference>
<feature type="signal peptide" evidence="2">
    <location>
        <begin position="1"/>
        <end position="25"/>
    </location>
</feature>
<dbReference type="GO" id="GO:0008877">
    <property type="term" value="F:glucose-1-phosphatase activity"/>
    <property type="evidence" value="ECO:0007669"/>
    <property type="project" value="UniProtKB-EC"/>
</dbReference>
<evidence type="ECO:0000256" key="2">
    <source>
        <dbReference type="SAM" id="SignalP"/>
    </source>
</evidence>
<evidence type="ECO:0000256" key="1">
    <source>
        <dbReference type="ARBA" id="ARBA00005375"/>
    </source>
</evidence>
<dbReference type="Proteomes" id="UP000042054">
    <property type="component" value="Unassembled WGS sequence"/>
</dbReference>
<organism evidence="3 4">
    <name type="scientific">Yersinia rohdei</name>
    <dbReference type="NCBI Taxonomy" id="29485"/>
    <lineage>
        <taxon>Bacteria</taxon>
        <taxon>Pseudomonadati</taxon>
        <taxon>Pseudomonadota</taxon>
        <taxon>Gammaproteobacteria</taxon>
        <taxon>Enterobacterales</taxon>
        <taxon>Yersiniaceae</taxon>
        <taxon>Yersinia</taxon>
    </lineage>
</organism>
<comment type="similarity">
    <text evidence="1">Belongs to the histidine acid phosphatase family.</text>
</comment>
<accession>A0A0U1HN12</accession>
<sequence>MTKLKATYTMTLLTILMSASTTTFSQDKMVAQNKNNNYNLEQVLIMSRHGIRAPLMNYGEMLSSATPDKWPEWNTPGGYLTPKGREIEAMMGGYFREWLAENKLLKSTGCPTPTSVFTYANSLPRTIGTAQYFLFGAFPGCNVPVTHQKNIGSRDPVFNPIITLDITPEFKEQALASINQHVGPGGLDGMNKRLQPNYDLLSNVLDYKNSPACLVDKKCDLSAQPTQILLVQNKQPGITGPLKLGTGASDAFMLQYYEGFPAKDVAWGRVQTAEEWRKLIEIKNIYHETLFGSPAIAGNAAEKLVGFISSALSPTGDKTPNELAAQKAKLAVLVGHDSNIASLLAAIKTKEYQLPGQYEKTPISGKIVFERWKDIKQNKDLMKIEYVYLSTEQIRNKTPLSLQAPPKRVTLEIEGCPIDTNGFCSMDDFRKALKQNTQM</sequence>
<protein>
    <submittedName>
        <fullName evidence="3">Glucose-1-phosphatase/inositol phosphatase</fullName>
        <ecNumber evidence="3">3.1.3.10</ecNumber>
    </submittedName>
</protein>
<keyword evidence="3" id="KW-0378">Hydrolase</keyword>
<reference evidence="3 4" key="1">
    <citation type="submission" date="2015-03" db="EMBL/GenBank/DDBJ databases">
        <authorList>
            <person name="Murphy D."/>
        </authorList>
    </citation>
    <scope>NUCLEOTIDE SEQUENCE [LARGE SCALE GENOMIC DNA]</scope>
    <source>
        <strain evidence="3 4">68/02</strain>
    </source>
</reference>
<dbReference type="InterPro" id="IPR033379">
    <property type="entry name" value="Acid_Pase_AS"/>
</dbReference>
<dbReference type="EC" id="3.1.3.10" evidence="3"/>
<dbReference type="InterPro" id="IPR050645">
    <property type="entry name" value="Histidine_acid_phosphatase"/>
</dbReference>
<dbReference type="SUPFAM" id="SSF53254">
    <property type="entry name" value="Phosphoglycerate mutase-like"/>
    <property type="match status" value="1"/>
</dbReference>
<dbReference type="NCBIfam" id="NF007553">
    <property type="entry name" value="PRK10173.1"/>
    <property type="match status" value="1"/>
</dbReference>